<accession>A0AAI9FXL3</accession>
<sequence>MLRDYPEHIKSLQEALNSVTNRPMKSLPPFEDAVWKLEDCLDGFIDDAQGELTAAQASGNAQSIAAADEKFKLMFRARSGNGGMKGLHELYEYFKASGEQP</sequence>
<name>A0AAI9FXL3_STEMA</name>
<evidence type="ECO:0000313" key="2">
    <source>
        <dbReference type="Proteomes" id="UP001214521"/>
    </source>
</evidence>
<dbReference type="RefSeq" id="WP_088480422.1">
    <property type="nucleotide sequence ID" value="NZ_CP056088.1"/>
</dbReference>
<gene>
    <name evidence="1" type="ORF">QEK83_000004</name>
</gene>
<dbReference type="AlphaFoldDB" id="A0AAI9FXL3"/>
<protein>
    <submittedName>
        <fullName evidence="1">Uncharacterized protein</fullName>
    </submittedName>
</protein>
<comment type="caution">
    <text evidence="1">The sequence shown here is derived from an EMBL/GenBank/DDBJ whole genome shotgun (WGS) entry which is preliminary data.</text>
</comment>
<dbReference type="Proteomes" id="UP001214521">
    <property type="component" value="Unassembled WGS sequence"/>
</dbReference>
<dbReference type="EMBL" id="ABLOMU010000001">
    <property type="protein sequence ID" value="EKT4439411.1"/>
    <property type="molecule type" value="Genomic_DNA"/>
</dbReference>
<proteinExistence type="predicted"/>
<evidence type="ECO:0000313" key="1">
    <source>
        <dbReference type="EMBL" id="EKT4439411.1"/>
    </source>
</evidence>
<reference evidence="1" key="1">
    <citation type="submission" date="2022-07" db="EMBL/GenBank/DDBJ databases">
        <authorList>
            <consortium name="Clinical and Environmental Microbiology Branch: Whole genome sequencing antimicrobial resistance pathogens in the healthcare setting"/>
        </authorList>
    </citation>
    <scope>NUCLEOTIDE SEQUENCE</scope>
    <source>
        <strain evidence="1">Stenotrophomonas_maltophilia_2021CK-00905</strain>
    </source>
</reference>
<organism evidence="1 2">
    <name type="scientific">Stenotrophomonas maltophilia</name>
    <name type="common">Pseudomonas maltophilia</name>
    <name type="synonym">Xanthomonas maltophilia</name>
    <dbReference type="NCBI Taxonomy" id="40324"/>
    <lineage>
        <taxon>Bacteria</taxon>
        <taxon>Pseudomonadati</taxon>
        <taxon>Pseudomonadota</taxon>
        <taxon>Gammaproteobacteria</taxon>
        <taxon>Lysobacterales</taxon>
        <taxon>Lysobacteraceae</taxon>
        <taxon>Stenotrophomonas</taxon>
        <taxon>Stenotrophomonas maltophilia group</taxon>
    </lineage>
</organism>